<comment type="caution">
    <text evidence="3">The sequence shown here is derived from an EMBL/GenBank/DDBJ whole genome shotgun (WGS) entry which is preliminary data.</text>
</comment>
<sequence>MNIENLKSVLLVNLVVISVFLTFNLWTYVPDSSKLQNAKYLQDNAEMEQKSLTNVIFPSVVLFHKENTHLGSEDIDSINPLYKLLERGELYDFRDISNDIPKHQFLSFVRGKNKIEMIFPTHIPLDSMKDVFTIKEKVPESYSFDRILIDLQGSRDGNIPVYFVSYENRKVYHMVLKGISLKELETAHDQFVAKARDYSQYELSDTREIFLPDTKTDKQSIVYLISNIPEDIFINALFTDPRYVKKMSDDQEDTYTDGIRLMEVLKKKQMLQYTNSAISDQSHIYGSTLVQRSFDFINGHGGLTGAYRFDYMNSKKGQTTYRLYVDSLPVFNESGMATLEQVWGVDELISYKRPLFKLSEVKYGDDQTSSLPDGKTVIQSLEKNKKVDMKLIQDIRLGYKLTPEPGAGPNGKKIAAVNLKPIWYVVYGEDDKVLEWSVEKGGELIGLE</sequence>
<evidence type="ECO:0000256" key="1">
    <source>
        <dbReference type="SAM" id="Phobius"/>
    </source>
</evidence>
<dbReference type="InterPro" id="IPR042274">
    <property type="entry name" value="YycH/YycI_2"/>
</dbReference>
<dbReference type="RefSeq" id="WP_336482053.1">
    <property type="nucleotide sequence ID" value="NZ_JBAWSV010000003.1"/>
</dbReference>
<dbReference type="Gene3D" id="3.30.310.160">
    <property type="entry name" value="YycH protein, domain 2"/>
    <property type="match status" value="1"/>
</dbReference>
<keyword evidence="1" id="KW-1133">Transmembrane helix</keyword>
<keyword evidence="1" id="KW-0812">Transmembrane</keyword>
<protein>
    <submittedName>
        <fullName evidence="3">Two-component system activity regulator YycH</fullName>
    </submittedName>
</protein>
<proteinExistence type="predicted"/>
<feature type="domain" description="Regulatory protein YycH" evidence="2">
    <location>
        <begin position="4"/>
        <end position="429"/>
    </location>
</feature>
<gene>
    <name evidence="3" type="primary">yycH</name>
    <name evidence="3" type="ORF">WAX78_09525</name>
</gene>
<dbReference type="CDD" id="cd15787">
    <property type="entry name" value="YycH_N"/>
    <property type="match status" value="1"/>
</dbReference>
<keyword evidence="1" id="KW-0472">Membrane</keyword>
<dbReference type="Proteomes" id="UP001367922">
    <property type="component" value="Unassembled WGS sequence"/>
</dbReference>
<reference evidence="3 4" key="1">
    <citation type="submission" date="2024-01" db="EMBL/GenBank/DDBJ databases">
        <title>Seven novel Bacillus-like species.</title>
        <authorList>
            <person name="Liu G."/>
        </authorList>
    </citation>
    <scope>NUCLEOTIDE SEQUENCE [LARGE SCALE GENOMIC DNA]</scope>
    <source>
        <strain evidence="3 4">FJAT-53711</strain>
    </source>
</reference>
<accession>A0ABU8FUM8</accession>
<feature type="transmembrane region" description="Helical" evidence="1">
    <location>
        <begin position="9"/>
        <end position="29"/>
    </location>
</feature>
<keyword evidence="4" id="KW-1185">Reference proteome</keyword>
<name>A0ABU8FUM8_9BACI</name>
<evidence type="ECO:0000313" key="4">
    <source>
        <dbReference type="Proteomes" id="UP001367922"/>
    </source>
</evidence>
<dbReference type="Gene3D" id="3.10.450.310">
    <property type="match status" value="1"/>
</dbReference>
<evidence type="ECO:0000313" key="3">
    <source>
        <dbReference type="EMBL" id="MEI4829690.1"/>
    </source>
</evidence>
<dbReference type="InterPro" id="IPR009996">
    <property type="entry name" value="YycH"/>
</dbReference>
<evidence type="ECO:0000259" key="2">
    <source>
        <dbReference type="Pfam" id="PF07435"/>
    </source>
</evidence>
<dbReference type="Pfam" id="PF07435">
    <property type="entry name" value="YycH"/>
    <property type="match status" value="1"/>
</dbReference>
<organism evidence="3 4">
    <name type="scientific">Bacillus yunxiaonensis</name>
    <dbReference type="NCBI Taxonomy" id="3127665"/>
    <lineage>
        <taxon>Bacteria</taxon>
        <taxon>Bacillati</taxon>
        <taxon>Bacillota</taxon>
        <taxon>Bacilli</taxon>
        <taxon>Bacillales</taxon>
        <taxon>Bacillaceae</taxon>
        <taxon>Bacillus</taxon>
    </lineage>
</organism>
<dbReference type="EMBL" id="JBAWSV010000003">
    <property type="protein sequence ID" value="MEI4829690.1"/>
    <property type="molecule type" value="Genomic_DNA"/>
</dbReference>